<keyword evidence="5 7" id="KW-0786">Thiamine pyrophosphate</keyword>
<evidence type="ECO:0000256" key="3">
    <source>
        <dbReference type="ARBA" id="ARBA00014159"/>
    </source>
</evidence>
<evidence type="ECO:0000256" key="2">
    <source>
        <dbReference type="ARBA" id="ARBA00012281"/>
    </source>
</evidence>
<organism evidence="9 10">
    <name type="scientific">Candidatus Thermofonsia Clade 3 bacterium</name>
    <dbReference type="NCBI Taxonomy" id="2364212"/>
    <lineage>
        <taxon>Bacteria</taxon>
        <taxon>Bacillati</taxon>
        <taxon>Chloroflexota</taxon>
        <taxon>Candidatus Thermofontia</taxon>
        <taxon>Candidatus Thermofonsia Clade 3</taxon>
    </lineage>
</organism>
<evidence type="ECO:0000256" key="6">
    <source>
        <dbReference type="ARBA" id="ARBA00023317"/>
    </source>
</evidence>
<dbReference type="PANTHER" id="PTHR11516">
    <property type="entry name" value="PYRUVATE DEHYDROGENASE E1 COMPONENT, ALPHA SUBUNIT BACTERIAL AND ORGANELLAR"/>
    <property type="match status" value="1"/>
</dbReference>
<dbReference type="CDD" id="cd02000">
    <property type="entry name" value="TPP_E1_PDC_ADC_BCADC"/>
    <property type="match status" value="1"/>
</dbReference>
<dbReference type="InterPro" id="IPR017597">
    <property type="entry name" value="Pyrv_DH_E1_asu_subgrp-y"/>
</dbReference>
<dbReference type="GO" id="GO:0006086">
    <property type="term" value="P:pyruvate decarboxylation to acetyl-CoA"/>
    <property type="evidence" value="ECO:0007669"/>
    <property type="project" value="InterPro"/>
</dbReference>
<dbReference type="Gene3D" id="3.40.50.970">
    <property type="match status" value="1"/>
</dbReference>
<dbReference type="SUPFAM" id="SSF52518">
    <property type="entry name" value="Thiamin diphosphate-binding fold (THDP-binding)"/>
    <property type="match status" value="1"/>
</dbReference>
<dbReference type="PANTHER" id="PTHR11516:SF60">
    <property type="entry name" value="PYRUVATE DEHYDROGENASE E1 COMPONENT SUBUNIT ALPHA"/>
    <property type="match status" value="1"/>
</dbReference>
<gene>
    <name evidence="7 9" type="primary">pdhA</name>
    <name evidence="9" type="ORF">CUN48_03120</name>
</gene>
<protein>
    <recommendedName>
        <fullName evidence="3 7">Pyruvate dehydrogenase E1 component subunit alpha</fullName>
        <ecNumber evidence="2 7">1.2.4.1</ecNumber>
    </recommendedName>
</protein>
<proteinExistence type="predicted"/>
<comment type="subunit">
    <text evidence="7">Heterodimer of an alpha and a beta chain.</text>
</comment>
<evidence type="ECO:0000256" key="4">
    <source>
        <dbReference type="ARBA" id="ARBA00023002"/>
    </source>
</evidence>
<evidence type="ECO:0000256" key="1">
    <source>
        <dbReference type="ARBA" id="ARBA00001964"/>
    </source>
</evidence>
<dbReference type="EC" id="1.2.4.1" evidence="2 7"/>
<evidence type="ECO:0000256" key="7">
    <source>
        <dbReference type="RuleBase" id="RU361139"/>
    </source>
</evidence>
<dbReference type="InterPro" id="IPR050642">
    <property type="entry name" value="PDH_E1_Alpha_Subunit"/>
</dbReference>
<dbReference type="NCBIfam" id="TIGR03182">
    <property type="entry name" value="PDH_E1_alph_y"/>
    <property type="match status" value="1"/>
</dbReference>
<accession>A0A2M8QFE7</accession>
<evidence type="ECO:0000259" key="8">
    <source>
        <dbReference type="Pfam" id="PF00676"/>
    </source>
</evidence>
<dbReference type="EMBL" id="PGTN01000012">
    <property type="protein sequence ID" value="PJF48536.1"/>
    <property type="molecule type" value="Genomic_DNA"/>
</dbReference>
<feature type="domain" description="Dehydrogenase E1 component" evidence="8">
    <location>
        <begin position="11"/>
        <end position="307"/>
    </location>
</feature>
<evidence type="ECO:0000313" key="10">
    <source>
        <dbReference type="Proteomes" id="UP000230790"/>
    </source>
</evidence>
<sequence length="346" mass="38223">MDKENLVALYRQMVLIRVFEDRAAEMYAKAKIAGFLHLYNGQEAVAVGSVSALHPDDDVVVNYRDHGWALARGSSARAVMAELFGRATGTTGGRGGSMHLVDVKNRFWGGYAIVGGHLPLAAGLAAAAQYLKTGRVTLCSMGDGSTNIGTFHAAMNWAKLWNLPIIFMVENNQYAMGTHYDVHSAVPMIQKAAGYDMYAEQVDGMDVMAVREAVCRAAERARKGEGPSFLDVVTYRYRGHSMADPDVQRDKAEIARWKERDPITRFATEVLLKRNLVTPKDLNDIQKSVEQEVEDAIEFADKSPEPALDTLYDYIYQQPVRNMQIAGSLIRPPTIAKDIPTNGKHA</sequence>
<evidence type="ECO:0000313" key="9">
    <source>
        <dbReference type="EMBL" id="PJF48536.1"/>
    </source>
</evidence>
<keyword evidence="6 7" id="KW-0670">Pyruvate</keyword>
<comment type="function">
    <text evidence="7">The pyruvate dehydrogenase complex catalyzes the overall conversion of pyruvate to acetyl-CoA and CO(2).</text>
</comment>
<dbReference type="InterPro" id="IPR029061">
    <property type="entry name" value="THDP-binding"/>
</dbReference>
<name>A0A2M8QFE7_9CHLR</name>
<dbReference type="InterPro" id="IPR001017">
    <property type="entry name" value="DH_E1"/>
</dbReference>
<dbReference type="AlphaFoldDB" id="A0A2M8QFE7"/>
<comment type="caution">
    <text evidence="9">The sequence shown here is derived from an EMBL/GenBank/DDBJ whole genome shotgun (WGS) entry which is preliminary data.</text>
</comment>
<comment type="cofactor">
    <cofactor evidence="1 7">
        <name>thiamine diphosphate</name>
        <dbReference type="ChEBI" id="CHEBI:58937"/>
    </cofactor>
</comment>
<dbReference type="Proteomes" id="UP000230790">
    <property type="component" value="Unassembled WGS sequence"/>
</dbReference>
<comment type="catalytic activity">
    <reaction evidence="7">
        <text>N(6)-[(R)-lipoyl]-L-lysyl-[protein] + pyruvate + H(+) = N(6)-[(R)-S(8)-acetyldihydrolipoyl]-L-lysyl-[protein] + CO2</text>
        <dbReference type="Rhea" id="RHEA:19189"/>
        <dbReference type="Rhea" id="RHEA-COMP:10474"/>
        <dbReference type="Rhea" id="RHEA-COMP:10478"/>
        <dbReference type="ChEBI" id="CHEBI:15361"/>
        <dbReference type="ChEBI" id="CHEBI:15378"/>
        <dbReference type="ChEBI" id="CHEBI:16526"/>
        <dbReference type="ChEBI" id="CHEBI:83099"/>
        <dbReference type="ChEBI" id="CHEBI:83111"/>
        <dbReference type="EC" id="1.2.4.1"/>
    </reaction>
</comment>
<keyword evidence="4 7" id="KW-0560">Oxidoreductase</keyword>
<dbReference type="GO" id="GO:0004739">
    <property type="term" value="F:pyruvate dehydrogenase (acetyl-transferring) activity"/>
    <property type="evidence" value="ECO:0007669"/>
    <property type="project" value="UniProtKB-UniRule"/>
</dbReference>
<reference evidence="9 10" key="1">
    <citation type="submission" date="2017-11" db="EMBL/GenBank/DDBJ databases">
        <title>Evolution of Phototrophy in the Chloroflexi Phylum Driven by Horizontal Gene Transfer.</title>
        <authorList>
            <person name="Ward L.M."/>
            <person name="Hemp J."/>
            <person name="Shih P.M."/>
            <person name="Mcglynn S.E."/>
            <person name="Fischer W."/>
        </authorList>
    </citation>
    <scope>NUCLEOTIDE SEQUENCE [LARGE SCALE GENOMIC DNA]</scope>
    <source>
        <strain evidence="9">JP3_7</strain>
    </source>
</reference>
<evidence type="ECO:0000256" key="5">
    <source>
        <dbReference type="ARBA" id="ARBA00023052"/>
    </source>
</evidence>
<dbReference type="Pfam" id="PF00676">
    <property type="entry name" value="E1_dh"/>
    <property type="match status" value="1"/>
</dbReference>